<dbReference type="GO" id="GO:0003866">
    <property type="term" value="F:3-phosphoshikimate 1-carboxyvinyltransferase activity"/>
    <property type="evidence" value="ECO:0007669"/>
    <property type="project" value="TreeGrafter"/>
</dbReference>
<dbReference type="SUPFAM" id="SSF55205">
    <property type="entry name" value="EPT/RTPC-like"/>
    <property type="match status" value="1"/>
</dbReference>
<dbReference type="Proteomes" id="UP000215563">
    <property type="component" value="Unassembled WGS sequence"/>
</dbReference>
<keyword evidence="4" id="KW-1185">Reference proteome</keyword>
<comment type="caution">
    <text evidence="3">The sequence shown here is derived from an EMBL/GenBank/DDBJ whole genome shotgun (WGS) entry which is preliminary data.</text>
</comment>
<dbReference type="Gene3D" id="3.65.10.10">
    <property type="entry name" value="Enolpyruvate transferase domain"/>
    <property type="match status" value="2"/>
</dbReference>
<dbReference type="PANTHER" id="PTHR21090:SF5">
    <property type="entry name" value="PENTAFUNCTIONAL AROM POLYPEPTIDE"/>
    <property type="match status" value="1"/>
</dbReference>
<keyword evidence="1" id="KW-0808">Transferase</keyword>
<reference evidence="3 4" key="1">
    <citation type="submission" date="2017-07" db="EMBL/GenBank/DDBJ databases">
        <title>Amycolatopsis alba DSM 44262 Genome sequencing and assembly.</title>
        <authorList>
            <person name="Kaur N."/>
            <person name="Mayilraj S."/>
        </authorList>
    </citation>
    <scope>NUCLEOTIDE SEQUENCE [LARGE SCALE GENOMIC DNA]</scope>
    <source>
        <strain evidence="3 4">DSM 44262</strain>
    </source>
</reference>
<gene>
    <name evidence="3" type="ORF">CFP75_00705</name>
</gene>
<dbReference type="InterPro" id="IPR013792">
    <property type="entry name" value="RNA3'P_cycl/enolpyr_Trfase_a/b"/>
</dbReference>
<name>A0A229S9J9_AMYAL</name>
<feature type="domain" description="Enolpyruvate transferase" evidence="2">
    <location>
        <begin position="85"/>
        <end position="519"/>
    </location>
</feature>
<proteinExistence type="predicted"/>
<dbReference type="EMBL" id="NMQU01000003">
    <property type="protein sequence ID" value="OXM55613.1"/>
    <property type="molecule type" value="Genomic_DNA"/>
</dbReference>
<dbReference type="InterPro" id="IPR001986">
    <property type="entry name" value="Enolpyruvate_Tfrase_dom"/>
</dbReference>
<organism evidence="3 4">
    <name type="scientific">Amycolatopsis alba DSM 44262</name>
    <dbReference type="NCBI Taxonomy" id="1125972"/>
    <lineage>
        <taxon>Bacteria</taxon>
        <taxon>Bacillati</taxon>
        <taxon>Actinomycetota</taxon>
        <taxon>Actinomycetes</taxon>
        <taxon>Pseudonocardiales</taxon>
        <taxon>Pseudonocardiaceae</taxon>
        <taxon>Amycolatopsis</taxon>
    </lineage>
</organism>
<accession>A0A229S9J9</accession>
<evidence type="ECO:0000313" key="4">
    <source>
        <dbReference type="Proteomes" id="UP000215563"/>
    </source>
</evidence>
<evidence type="ECO:0000256" key="1">
    <source>
        <dbReference type="ARBA" id="ARBA00022679"/>
    </source>
</evidence>
<sequence>MSARLRLRVVMIDMKISPISNEISSHQDAAVSENAVRVPAHGHNPAAAAHQQKEEIGICEPWPRSALSRSLAGSLMLSIHNGVRGLGGIVTAPASKPHTQRALVTGALTRSGTSTVTNAAWSRETTLLLAGLNQFGATSTIDGDRASITVDPDAASASPVREVDVAGSAFTLRVLGVLAAVSGGTTHFRATRGMMNRPVAKHLGVLTHQLGAVLSTYGNDSEYVVSIKGRGRRCDQQATHVVDTVDSSQLVTALMLSAPFISEELRVRAATRRVVGAPYIALTREMLGALGASTGLAHSAQHGWEWSAVIEPGGYPASEYRIATDFTSITYFAVVAAAGEVGQHKVVIKNYTPSGLESEDLFFRAIAKLGIGTTYDPAESTLQIRRVGYPAEPVVIDGSDVPTAVTSLAAIAAYSRGAVTAVNCGHVNNHKTRRVELIVRTLARMGFDIREVRDHRDVVTGFHTEPLDGPPRGGIVIDDDGDHRVLLPAMAAAVGASNPVAFSDLHSLIDSFPEFIEQLEALGAVVDRPKTQS</sequence>
<protein>
    <recommendedName>
        <fullName evidence="2">Enolpyruvate transferase domain-containing protein</fullName>
    </recommendedName>
</protein>
<dbReference type="GO" id="GO:0009423">
    <property type="term" value="P:chorismate biosynthetic process"/>
    <property type="evidence" value="ECO:0007669"/>
    <property type="project" value="TreeGrafter"/>
</dbReference>
<evidence type="ECO:0000313" key="3">
    <source>
        <dbReference type="EMBL" id="OXM55613.1"/>
    </source>
</evidence>
<dbReference type="PANTHER" id="PTHR21090">
    <property type="entry name" value="AROM/DEHYDROQUINATE SYNTHASE"/>
    <property type="match status" value="1"/>
</dbReference>
<evidence type="ECO:0000259" key="2">
    <source>
        <dbReference type="Pfam" id="PF00275"/>
    </source>
</evidence>
<dbReference type="AlphaFoldDB" id="A0A229S9J9"/>
<dbReference type="Pfam" id="PF00275">
    <property type="entry name" value="EPSP_synthase"/>
    <property type="match status" value="1"/>
</dbReference>
<dbReference type="OrthoDB" id="9809920at2"/>
<dbReference type="InterPro" id="IPR036968">
    <property type="entry name" value="Enolpyruvate_Tfrase_sf"/>
</dbReference>